<accession>A0A7L1NE23</accession>
<comment type="caution">
    <text evidence="7">The sequence shown here is derived from an EMBL/GenBank/DDBJ whole genome shotgun (WGS) entry which is preliminary data.</text>
</comment>
<dbReference type="InterPro" id="IPR001254">
    <property type="entry name" value="Trypsin_dom"/>
</dbReference>
<dbReference type="GO" id="GO:0004252">
    <property type="term" value="F:serine-type endopeptidase activity"/>
    <property type="evidence" value="ECO:0007669"/>
    <property type="project" value="InterPro"/>
</dbReference>
<dbReference type="EMBL" id="VXBP01005428">
    <property type="protein sequence ID" value="NXN98150.1"/>
    <property type="molecule type" value="Genomic_DNA"/>
</dbReference>
<comment type="subcellular location">
    <subcellularLocation>
        <location evidence="1">Secreted</location>
    </subcellularLocation>
</comment>
<keyword evidence="3" id="KW-0732">Signal</keyword>
<dbReference type="FunFam" id="2.40.10.10:FF:000054">
    <property type="entry name" value="Complement C1r subcomponent"/>
    <property type="match status" value="1"/>
</dbReference>
<protein>
    <submittedName>
        <fullName evidence="7">ACRO protein</fullName>
    </submittedName>
</protein>
<dbReference type="PANTHER" id="PTHR24252:SF8">
    <property type="entry name" value="ACROSIN"/>
    <property type="match status" value="1"/>
</dbReference>
<dbReference type="GO" id="GO:0007340">
    <property type="term" value="P:acrosome reaction"/>
    <property type="evidence" value="ECO:0007669"/>
    <property type="project" value="TreeGrafter"/>
</dbReference>
<keyword evidence="2" id="KW-0964">Secreted</keyword>
<gene>
    <name evidence="7" type="primary">Acr_6</name>
    <name evidence="7" type="ORF">RHICYA_R09671</name>
</gene>
<dbReference type="Proteomes" id="UP000565785">
    <property type="component" value="Unassembled WGS sequence"/>
</dbReference>
<dbReference type="PROSITE" id="PS50240">
    <property type="entry name" value="TRYPSIN_DOM"/>
    <property type="match status" value="1"/>
</dbReference>
<proteinExistence type="predicted"/>
<evidence type="ECO:0000313" key="8">
    <source>
        <dbReference type="Proteomes" id="UP000565785"/>
    </source>
</evidence>
<keyword evidence="8" id="KW-1185">Reference proteome</keyword>
<dbReference type="Pfam" id="PF00089">
    <property type="entry name" value="Trypsin"/>
    <property type="match status" value="1"/>
</dbReference>
<keyword evidence="4" id="KW-1015">Disulfide bond</keyword>
<evidence type="ECO:0000313" key="7">
    <source>
        <dbReference type="EMBL" id="NXN98150.1"/>
    </source>
</evidence>
<dbReference type="InterPro" id="IPR009003">
    <property type="entry name" value="Peptidase_S1_PA"/>
</dbReference>
<evidence type="ECO:0000256" key="1">
    <source>
        <dbReference type="ARBA" id="ARBA00004613"/>
    </source>
</evidence>
<dbReference type="PANTHER" id="PTHR24252">
    <property type="entry name" value="ACROSIN-RELATED"/>
    <property type="match status" value="1"/>
</dbReference>
<sequence>LHSTNLCAGYPQGGIDTCQGDSRGPLVCRDSQASHFWLLGLTSWGKGCARARQPGVYTSIQHYYNWILWQTGLQAADTASTLASTQLTTA</sequence>
<dbReference type="GO" id="GO:0005576">
    <property type="term" value="C:extracellular region"/>
    <property type="evidence" value="ECO:0007669"/>
    <property type="project" value="UniProtKB-SubCell"/>
</dbReference>
<evidence type="ECO:0000256" key="2">
    <source>
        <dbReference type="ARBA" id="ARBA00022525"/>
    </source>
</evidence>
<evidence type="ECO:0000256" key="5">
    <source>
        <dbReference type="ARBA" id="ARBA00023180"/>
    </source>
</evidence>
<dbReference type="SUPFAM" id="SSF50494">
    <property type="entry name" value="Trypsin-like serine proteases"/>
    <property type="match status" value="1"/>
</dbReference>
<feature type="non-terminal residue" evidence="7">
    <location>
        <position position="1"/>
    </location>
</feature>
<name>A0A7L1NE23_RHICY</name>
<feature type="domain" description="Peptidase S1" evidence="6">
    <location>
        <begin position="1"/>
        <end position="72"/>
    </location>
</feature>
<reference evidence="7 8" key="1">
    <citation type="submission" date="2019-09" db="EMBL/GenBank/DDBJ databases">
        <title>Bird 10,000 Genomes (B10K) Project - Family phase.</title>
        <authorList>
            <person name="Zhang G."/>
        </authorList>
    </citation>
    <scope>NUCLEOTIDE SEQUENCE [LARGE SCALE GENOMIC DNA]</scope>
    <source>
        <strain evidence="7">B10K-DU-002-35</strain>
        <tissue evidence="7">Muscle</tissue>
    </source>
</reference>
<dbReference type="GO" id="GO:0006508">
    <property type="term" value="P:proteolysis"/>
    <property type="evidence" value="ECO:0007669"/>
    <property type="project" value="InterPro"/>
</dbReference>
<evidence type="ECO:0000256" key="3">
    <source>
        <dbReference type="ARBA" id="ARBA00022729"/>
    </source>
</evidence>
<evidence type="ECO:0000259" key="6">
    <source>
        <dbReference type="PROSITE" id="PS50240"/>
    </source>
</evidence>
<evidence type="ECO:0000256" key="4">
    <source>
        <dbReference type="ARBA" id="ARBA00023157"/>
    </source>
</evidence>
<keyword evidence="5" id="KW-0325">Glycoprotein</keyword>
<dbReference type="OrthoDB" id="546450at2759"/>
<dbReference type="Gene3D" id="2.40.10.10">
    <property type="entry name" value="Trypsin-like serine proteases"/>
    <property type="match status" value="1"/>
</dbReference>
<feature type="non-terminal residue" evidence="7">
    <location>
        <position position="90"/>
    </location>
</feature>
<organism evidence="7 8">
    <name type="scientific">Rhinopomastus cyanomelas</name>
    <name type="common">Common scimitarbill</name>
    <dbReference type="NCBI Taxonomy" id="113115"/>
    <lineage>
        <taxon>Eukaryota</taxon>
        <taxon>Metazoa</taxon>
        <taxon>Chordata</taxon>
        <taxon>Craniata</taxon>
        <taxon>Vertebrata</taxon>
        <taxon>Euteleostomi</taxon>
        <taxon>Archelosauria</taxon>
        <taxon>Archosauria</taxon>
        <taxon>Dinosauria</taxon>
        <taxon>Saurischia</taxon>
        <taxon>Theropoda</taxon>
        <taxon>Coelurosauria</taxon>
        <taxon>Aves</taxon>
        <taxon>Neognathae</taxon>
        <taxon>Neoaves</taxon>
        <taxon>Telluraves</taxon>
        <taxon>Coraciimorphae</taxon>
        <taxon>Bucerotiformes</taxon>
        <taxon>Rhinopomastidae</taxon>
        <taxon>Rhinopomastus</taxon>
    </lineage>
</organism>
<dbReference type="AlphaFoldDB" id="A0A7L1NE23"/>
<dbReference type="InterPro" id="IPR043504">
    <property type="entry name" value="Peptidase_S1_PA_chymotrypsin"/>
</dbReference>